<dbReference type="GO" id="GO:0005829">
    <property type="term" value="C:cytosol"/>
    <property type="evidence" value="ECO:0007669"/>
    <property type="project" value="TreeGrafter"/>
</dbReference>
<evidence type="ECO:0000313" key="3">
    <source>
        <dbReference type="Proteomes" id="UP001153712"/>
    </source>
</evidence>
<dbReference type="PANTHER" id="PTHR31441:SF2">
    <property type="entry name" value="FOLLICULIN"/>
    <property type="match status" value="1"/>
</dbReference>
<gene>
    <name evidence="2" type="ORF">PHYEVI_LOCUS3817</name>
</gene>
<name>A0A9N9TNR9_PHYSR</name>
<dbReference type="GO" id="GO:1904263">
    <property type="term" value="P:positive regulation of TORC1 signaling"/>
    <property type="evidence" value="ECO:0007669"/>
    <property type="project" value="TreeGrafter"/>
</dbReference>
<dbReference type="OrthoDB" id="5599713at2759"/>
<dbReference type="AlphaFoldDB" id="A0A9N9TNR9"/>
<dbReference type="InterPro" id="IPR037521">
    <property type="entry name" value="FLCN/SMCR8_DENN"/>
</dbReference>
<evidence type="ECO:0000259" key="1">
    <source>
        <dbReference type="PROSITE" id="PS51834"/>
    </source>
</evidence>
<sequence length="211" mass="23292">MEAIVGMGHFCDTHGPSVILCTHPADGPLLKGAPVATPACDGCRSIDDRTVLVSEGSDRCFVTTRSSMDEHVARLLKDVVLRSLSIEVVSEDAESSGSMYFGDDSRGHVISHVFSLKDSNARGFTRRYCLVVLGKNPISLLSHYDFIEENLRKTGEYLRRKSEQSKAPLKPTAALAQLVDEPHVFAQLHMRFVFLLAAQIYHLEPPRAPDI</sequence>
<dbReference type="PROSITE" id="PS51834">
    <property type="entry name" value="DENN_FLCN_SMCR8"/>
    <property type="match status" value="1"/>
</dbReference>
<evidence type="ECO:0000313" key="2">
    <source>
        <dbReference type="EMBL" id="CAG9857412.1"/>
    </source>
</evidence>
<dbReference type="InterPro" id="IPR037520">
    <property type="entry name" value="Folliculin/SMCR8_longin"/>
</dbReference>
<dbReference type="Proteomes" id="UP001153712">
    <property type="component" value="Chromosome 14"/>
</dbReference>
<dbReference type="EMBL" id="OU900107">
    <property type="protein sequence ID" value="CAG9857412.1"/>
    <property type="molecule type" value="Genomic_DNA"/>
</dbReference>
<organism evidence="2 3">
    <name type="scientific">Phyllotreta striolata</name>
    <name type="common">Striped flea beetle</name>
    <name type="synonym">Crioceris striolata</name>
    <dbReference type="NCBI Taxonomy" id="444603"/>
    <lineage>
        <taxon>Eukaryota</taxon>
        <taxon>Metazoa</taxon>
        <taxon>Ecdysozoa</taxon>
        <taxon>Arthropoda</taxon>
        <taxon>Hexapoda</taxon>
        <taxon>Insecta</taxon>
        <taxon>Pterygota</taxon>
        <taxon>Neoptera</taxon>
        <taxon>Endopterygota</taxon>
        <taxon>Coleoptera</taxon>
        <taxon>Polyphaga</taxon>
        <taxon>Cucujiformia</taxon>
        <taxon>Chrysomeloidea</taxon>
        <taxon>Chrysomelidae</taxon>
        <taxon>Galerucinae</taxon>
        <taxon>Alticini</taxon>
        <taxon>Phyllotreta</taxon>
    </lineage>
</organism>
<dbReference type="PANTHER" id="PTHR31441">
    <property type="entry name" value="FOLLICULIN FAMILY MEMBER"/>
    <property type="match status" value="1"/>
</dbReference>
<reference evidence="2" key="1">
    <citation type="submission" date="2022-01" db="EMBL/GenBank/DDBJ databases">
        <authorList>
            <person name="King R."/>
        </authorList>
    </citation>
    <scope>NUCLEOTIDE SEQUENCE</scope>
</reference>
<accession>A0A9N9TNR9</accession>
<dbReference type="GO" id="GO:0005096">
    <property type="term" value="F:GTPase activator activity"/>
    <property type="evidence" value="ECO:0007669"/>
    <property type="project" value="InterPro"/>
</dbReference>
<dbReference type="InterPro" id="IPR021713">
    <property type="entry name" value="Folliculin"/>
</dbReference>
<proteinExistence type="predicted"/>
<dbReference type="Pfam" id="PF11704">
    <property type="entry name" value="Folliculin"/>
    <property type="match status" value="1"/>
</dbReference>
<keyword evidence="3" id="KW-1185">Reference proteome</keyword>
<feature type="domain" description="UDENN FLCN/SMCR8-type" evidence="1">
    <location>
        <begin position="44"/>
        <end position="211"/>
    </location>
</feature>
<protein>
    <recommendedName>
        <fullName evidence="1">UDENN FLCN/SMCR8-type domain-containing protein</fullName>
    </recommendedName>
</protein>